<dbReference type="PRINTS" id="PR00111">
    <property type="entry name" value="ABHYDROLASE"/>
</dbReference>
<dbReference type="Pfam" id="PF00561">
    <property type="entry name" value="Abhydrolase_1"/>
    <property type="match status" value="1"/>
</dbReference>
<dbReference type="InterPro" id="IPR029058">
    <property type="entry name" value="AB_hydrolase_fold"/>
</dbReference>
<dbReference type="InterPro" id="IPR000639">
    <property type="entry name" value="Epox_hydrolase-like"/>
</dbReference>
<sequence>MADGTDEPASHYFASQRLQMHYVDWGNEGAPLLVLVHGGRDHARSWDRVARAFRANWHVVALDLRGHGDSAWSPDGAYASAYMVGDLLALMRHLGDGPVAIVAHSLGAALSLRYAGVFPENVRRLAAIEGIGLDSFSGREPVESRWGNFLDRRIRLHRLTPRHYPRLDDALARMRQAHPHLDEDLARHLAIHGVTGDEDGGFRWKYDPYFTAFYPDDLSDQERFVLWRRIDCPVWLVHGADSWARHPSEGNRLAQFRDPRVTSFERAGHWVQHDRFDDFVTELRDFLA</sequence>
<dbReference type="RefSeq" id="WP_183955650.1">
    <property type="nucleotide sequence ID" value="NZ_JACIEB010000005.1"/>
</dbReference>
<dbReference type="Gene3D" id="3.40.50.1820">
    <property type="entry name" value="alpha/beta hydrolase"/>
    <property type="match status" value="1"/>
</dbReference>
<proteinExistence type="predicted"/>
<dbReference type="Proteomes" id="UP000552757">
    <property type="component" value="Unassembled WGS sequence"/>
</dbReference>
<dbReference type="PANTHER" id="PTHR43798">
    <property type="entry name" value="MONOACYLGLYCEROL LIPASE"/>
    <property type="match status" value="1"/>
</dbReference>
<dbReference type="SUPFAM" id="SSF53474">
    <property type="entry name" value="alpha/beta-Hydrolases"/>
    <property type="match status" value="1"/>
</dbReference>
<dbReference type="PRINTS" id="PR00412">
    <property type="entry name" value="EPOXHYDRLASE"/>
</dbReference>
<reference evidence="2 3" key="1">
    <citation type="submission" date="2020-08" db="EMBL/GenBank/DDBJ databases">
        <title>Genomic Encyclopedia of Type Strains, Phase IV (KMG-IV): sequencing the most valuable type-strain genomes for metagenomic binning, comparative biology and taxonomic classification.</title>
        <authorList>
            <person name="Goeker M."/>
        </authorList>
    </citation>
    <scope>NUCLEOTIDE SEQUENCE [LARGE SCALE GENOMIC DNA]</scope>
    <source>
        <strain evidence="2 3">DSM 29348</strain>
    </source>
</reference>
<dbReference type="InterPro" id="IPR000073">
    <property type="entry name" value="AB_hydrolase_1"/>
</dbReference>
<feature type="domain" description="AB hydrolase-1" evidence="1">
    <location>
        <begin position="31"/>
        <end position="275"/>
    </location>
</feature>
<dbReference type="PANTHER" id="PTHR43798:SF33">
    <property type="entry name" value="HYDROLASE, PUTATIVE (AFU_ORTHOLOGUE AFUA_2G14860)-RELATED"/>
    <property type="match status" value="1"/>
</dbReference>
<dbReference type="InterPro" id="IPR050266">
    <property type="entry name" value="AB_hydrolase_sf"/>
</dbReference>
<dbReference type="GO" id="GO:0016020">
    <property type="term" value="C:membrane"/>
    <property type="evidence" value="ECO:0007669"/>
    <property type="project" value="TreeGrafter"/>
</dbReference>
<gene>
    <name evidence="2" type="ORF">GGR44_002233</name>
</gene>
<organism evidence="2 3">
    <name type="scientific">Sphingobium fontiphilum</name>
    <dbReference type="NCBI Taxonomy" id="944425"/>
    <lineage>
        <taxon>Bacteria</taxon>
        <taxon>Pseudomonadati</taxon>
        <taxon>Pseudomonadota</taxon>
        <taxon>Alphaproteobacteria</taxon>
        <taxon>Sphingomonadales</taxon>
        <taxon>Sphingomonadaceae</taxon>
        <taxon>Sphingobium</taxon>
    </lineage>
</organism>
<evidence type="ECO:0000259" key="1">
    <source>
        <dbReference type="Pfam" id="PF00561"/>
    </source>
</evidence>
<dbReference type="AlphaFoldDB" id="A0A7W6DGZ3"/>
<name>A0A7W6DGZ3_9SPHN</name>
<dbReference type="EMBL" id="JACIEB010000005">
    <property type="protein sequence ID" value="MBB3982567.1"/>
    <property type="molecule type" value="Genomic_DNA"/>
</dbReference>
<accession>A0A7W6DGZ3</accession>
<evidence type="ECO:0000313" key="2">
    <source>
        <dbReference type="EMBL" id="MBB3982567.1"/>
    </source>
</evidence>
<keyword evidence="3" id="KW-1185">Reference proteome</keyword>
<comment type="caution">
    <text evidence="2">The sequence shown here is derived from an EMBL/GenBank/DDBJ whole genome shotgun (WGS) entry which is preliminary data.</text>
</comment>
<evidence type="ECO:0000313" key="3">
    <source>
        <dbReference type="Proteomes" id="UP000552757"/>
    </source>
</evidence>
<protein>
    <submittedName>
        <fullName evidence="2">Pimeloyl-ACP methyl ester carboxylesterase</fullName>
    </submittedName>
</protein>
<dbReference type="GO" id="GO:0003824">
    <property type="term" value="F:catalytic activity"/>
    <property type="evidence" value="ECO:0007669"/>
    <property type="project" value="InterPro"/>
</dbReference>